<feature type="domain" description="Reverse transcriptase Ty1/copia-type" evidence="1">
    <location>
        <begin position="12"/>
        <end position="105"/>
    </location>
</feature>
<sequence length="105" mass="11785">MDKELNSLKSLDVYENARLPPSKHAIGCKWIYKIKTGVGGTICHKARLVTQGFDQSASDYDEVYVPNLKATTLLAALVWAAKMKYKINHLDIETAYLHAPLQHTI</sequence>
<evidence type="ECO:0000259" key="1">
    <source>
        <dbReference type="Pfam" id="PF07727"/>
    </source>
</evidence>
<evidence type="ECO:0000313" key="2">
    <source>
        <dbReference type="EMBL" id="LAB26209.1"/>
    </source>
</evidence>
<protein>
    <recommendedName>
        <fullName evidence="1">Reverse transcriptase Ty1/copia-type domain-containing protein</fullName>
    </recommendedName>
</protein>
<accession>A0A2D4LZI0</accession>
<reference evidence="2" key="1">
    <citation type="submission" date="2017-07" db="EMBL/GenBank/DDBJ databases">
        <authorList>
            <person name="Mikheyev A."/>
            <person name="Grau M."/>
        </authorList>
    </citation>
    <scope>NUCLEOTIDE SEQUENCE</scope>
    <source>
        <tissue evidence="2">Venom_gland</tissue>
    </source>
</reference>
<dbReference type="AlphaFoldDB" id="A0A2D4LZI0"/>
<dbReference type="Pfam" id="PF07727">
    <property type="entry name" value="RVT_2"/>
    <property type="match status" value="1"/>
</dbReference>
<dbReference type="InterPro" id="IPR013103">
    <property type="entry name" value="RVT_2"/>
</dbReference>
<reference evidence="2" key="2">
    <citation type="submission" date="2017-11" db="EMBL/GenBank/DDBJ databases">
        <title>Coralsnake Venomics: Analyses of Venom Gland Transcriptomes and Proteomes of Six Brazilian Taxa.</title>
        <authorList>
            <person name="Aird S.D."/>
            <person name="Jorge da Silva N."/>
            <person name="Qiu L."/>
            <person name="Villar-Briones A."/>
            <person name="Aparecida-Saddi V."/>
            <person name="Campos-Telles M.P."/>
            <person name="Grau M."/>
            <person name="Mikheyev A.S."/>
        </authorList>
    </citation>
    <scope>NUCLEOTIDE SEQUENCE</scope>
    <source>
        <tissue evidence="2">Venom_gland</tissue>
    </source>
</reference>
<organism evidence="2">
    <name type="scientific">Micrurus spixii</name>
    <name type="common">Amazon coral snake</name>
    <dbReference type="NCBI Taxonomy" id="129469"/>
    <lineage>
        <taxon>Eukaryota</taxon>
        <taxon>Metazoa</taxon>
        <taxon>Chordata</taxon>
        <taxon>Craniata</taxon>
        <taxon>Vertebrata</taxon>
        <taxon>Euteleostomi</taxon>
        <taxon>Lepidosauria</taxon>
        <taxon>Squamata</taxon>
        <taxon>Bifurcata</taxon>
        <taxon>Unidentata</taxon>
        <taxon>Episquamata</taxon>
        <taxon>Toxicofera</taxon>
        <taxon>Serpentes</taxon>
        <taxon>Colubroidea</taxon>
        <taxon>Elapidae</taxon>
        <taxon>Elapinae</taxon>
        <taxon>Micrurus</taxon>
    </lineage>
</organism>
<dbReference type="EMBL" id="IACM01060078">
    <property type="protein sequence ID" value="LAB26209.1"/>
    <property type="molecule type" value="Transcribed_RNA"/>
</dbReference>
<proteinExistence type="predicted"/>
<name>A0A2D4LZI0_9SAUR</name>